<dbReference type="RefSeq" id="WP_207329279.1">
    <property type="nucleotide sequence ID" value="NZ_JAFMYW010000003.1"/>
</dbReference>
<dbReference type="InterPro" id="IPR005804">
    <property type="entry name" value="FA_desaturase_dom"/>
</dbReference>
<dbReference type="Pfam" id="PF00487">
    <property type="entry name" value="FA_desaturase"/>
    <property type="match status" value="1"/>
</dbReference>
<dbReference type="Proteomes" id="UP000664628">
    <property type="component" value="Unassembled WGS sequence"/>
</dbReference>
<keyword evidence="4" id="KW-1185">Reference proteome</keyword>
<feature type="transmembrane region" description="Helical" evidence="1">
    <location>
        <begin position="66"/>
        <end position="87"/>
    </location>
</feature>
<accession>A0ABS3JH57</accession>
<feature type="transmembrane region" description="Helical" evidence="1">
    <location>
        <begin position="42"/>
        <end position="60"/>
    </location>
</feature>
<feature type="domain" description="Sphingolipid delta4-desaturase N-terminal" evidence="2">
    <location>
        <begin position="3"/>
        <end position="42"/>
    </location>
</feature>
<evidence type="ECO:0000313" key="4">
    <source>
        <dbReference type="Proteomes" id="UP000664628"/>
    </source>
</evidence>
<evidence type="ECO:0000313" key="3">
    <source>
        <dbReference type="EMBL" id="MBO0949310.1"/>
    </source>
</evidence>
<reference evidence="3 4" key="1">
    <citation type="submission" date="2021-03" db="EMBL/GenBank/DDBJ databases">
        <title>Fibrella sp. HMF5405 genome sequencing and assembly.</title>
        <authorList>
            <person name="Kang H."/>
            <person name="Kim H."/>
            <person name="Bae S."/>
            <person name="Joh K."/>
        </authorList>
    </citation>
    <scope>NUCLEOTIDE SEQUENCE [LARGE SCALE GENOMIC DNA]</scope>
    <source>
        <strain evidence="3 4">HMF5405</strain>
    </source>
</reference>
<organism evidence="3 4">
    <name type="scientific">Fibrella forsythiae</name>
    <dbReference type="NCBI Taxonomy" id="2817061"/>
    <lineage>
        <taxon>Bacteria</taxon>
        <taxon>Pseudomonadati</taxon>
        <taxon>Bacteroidota</taxon>
        <taxon>Cytophagia</taxon>
        <taxon>Cytophagales</taxon>
        <taxon>Spirosomataceae</taxon>
        <taxon>Fibrella</taxon>
    </lineage>
</organism>
<dbReference type="EMBL" id="JAFMYW010000003">
    <property type="protein sequence ID" value="MBO0949310.1"/>
    <property type="molecule type" value="Genomic_DNA"/>
</dbReference>
<dbReference type="PANTHER" id="PTHR12879">
    <property type="entry name" value="SPHINGOLIPID DELTA 4 DESATURASE/C-4 HYDROXYLASE PROTEIN DES2"/>
    <property type="match status" value="1"/>
</dbReference>
<dbReference type="PANTHER" id="PTHR12879:SF8">
    <property type="entry name" value="SPHINGOLIPID DELTA(4)-DESATURASE DES1"/>
    <property type="match status" value="1"/>
</dbReference>
<dbReference type="SMART" id="SM01269">
    <property type="entry name" value="Lipid_DES"/>
    <property type="match status" value="1"/>
</dbReference>
<proteinExistence type="predicted"/>
<feature type="transmembrane region" description="Helical" evidence="1">
    <location>
        <begin position="158"/>
        <end position="181"/>
    </location>
</feature>
<sequence length="344" mass="39752">MATLINDFTYSTKSEPHRMRTRQIMKAHPEVKKLIGQKNPTTFWVALGCVAMLITMAWFLRDQPWWMVVAAAWFIGAFPAHTLFICIHEAAHNLIFRKPAANVWTGIMANLPTVFPTAISFKNFHIKHHAFQGVHELDADLPDWYEAKLINNYAIGKALWLLLFPIFQGIRTLRCIELAVIDKWVVANVVVQLVFDVLIVVFFGWKALAFMVMCLFFSVGLHPLGARWIQEHYLTLDPEQETYSYYGQLNGVNLNVGYHNEHHDFPSVPWNKLPQLKQSAPEFYDTLKYHTSYVKLLFMFLFSQEVSLYSRIVRKERGRVTLDDQSKPDVELIQAQAKPEPATV</sequence>
<evidence type="ECO:0000259" key="2">
    <source>
        <dbReference type="SMART" id="SM01269"/>
    </source>
</evidence>
<keyword evidence="1" id="KW-0472">Membrane</keyword>
<keyword evidence="1" id="KW-1133">Transmembrane helix</keyword>
<evidence type="ECO:0000256" key="1">
    <source>
        <dbReference type="SAM" id="Phobius"/>
    </source>
</evidence>
<gene>
    <name evidence="3" type="ORF">J2I46_12005</name>
</gene>
<protein>
    <submittedName>
        <fullName evidence="3">Fatty acid desaturase</fullName>
    </submittedName>
</protein>
<keyword evidence="1" id="KW-0812">Transmembrane</keyword>
<comment type="caution">
    <text evidence="3">The sequence shown here is derived from an EMBL/GenBank/DDBJ whole genome shotgun (WGS) entry which is preliminary data.</text>
</comment>
<dbReference type="InterPro" id="IPR013866">
    <property type="entry name" value="Sphingolipid_d4-desaturase_N"/>
</dbReference>
<name>A0ABS3JH57_9BACT</name>
<dbReference type="Pfam" id="PF08557">
    <property type="entry name" value="Lipid_DES"/>
    <property type="match status" value="1"/>
</dbReference>